<comment type="subcellular location">
    <subcellularLocation>
        <location evidence="8">Cell membrane</location>
        <topology evidence="8">Multi-pass membrane protein</topology>
    </subcellularLocation>
</comment>
<evidence type="ECO:0000313" key="9">
    <source>
        <dbReference type="EMBL" id="USG65427.1"/>
    </source>
</evidence>
<protein>
    <recommendedName>
        <fullName evidence="8">Putative manganese efflux pump MntP</fullName>
    </recommendedName>
</protein>
<evidence type="ECO:0000256" key="4">
    <source>
        <dbReference type="ARBA" id="ARBA00022989"/>
    </source>
</evidence>
<feature type="transmembrane region" description="Helical" evidence="8">
    <location>
        <begin position="108"/>
        <end position="131"/>
    </location>
</feature>
<dbReference type="EMBL" id="CP098755">
    <property type="protein sequence ID" value="USG65427.1"/>
    <property type="molecule type" value="Genomic_DNA"/>
</dbReference>
<evidence type="ECO:0000256" key="3">
    <source>
        <dbReference type="ARBA" id="ARBA00022692"/>
    </source>
</evidence>
<feature type="transmembrane region" description="Helical" evidence="8">
    <location>
        <begin position="12"/>
        <end position="37"/>
    </location>
</feature>
<organism evidence="9 10">
    <name type="scientific">Brevibacillus ruminantium</name>
    <dbReference type="NCBI Taxonomy" id="2950604"/>
    <lineage>
        <taxon>Bacteria</taxon>
        <taxon>Bacillati</taxon>
        <taxon>Bacillota</taxon>
        <taxon>Bacilli</taxon>
        <taxon>Bacillales</taxon>
        <taxon>Paenibacillaceae</taxon>
        <taxon>Brevibacillus</taxon>
    </lineage>
</organism>
<sequence>MDLTLFHWGQFLTLLLIAFALSMDAFSLGVGVGMIGIRLREIVKVSVTIGLFHIVMPLVGIAVGGYLSKMMGDIAIIVGGTVLMGIGLHMIWNGFSGADEKSMLQTKGFGLFLFAFSVSLDALTVGFSFGLMEINRFLAVSLFGVIGGIMSCFGLMIGRSMGGWLGEYSEVLGGLILLCFGLKIIL</sequence>
<evidence type="ECO:0000256" key="8">
    <source>
        <dbReference type="HAMAP-Rule" id="MF_01521"/>
    </source>
</evidence>
<keyword evidence="7 8" id="KW-0464">Manganese</keyword>
<comment type="function">
    <text evidence="8">Probably functions as a manganese efflux pump.</text>
</comment>
<dbReference type="InterPro" id="IPR022929">
    <property type="entry name" value="Put_MntP"/>
</dbReference>
<keyword evidence="5 8" id="KW-0406">Ion transport</keyword>
<reference evidence="9" key="1">
    <citation type="submission" date="2022-06" db="EMBL/GenBank/DDBJ databases">
        <title>Genome sequencing of Brevibacillus sp. BB3-R1.</title>
        <authorList>
            <person name="Heo J."/>
            <person name="Lee D."/>
            <person name="Won M."/>
            <person name="Han B.-H."/>
            <person name="Hong S.-B."/>
            <person name="Kwon S.-W."/>
        </authorList>
    </citation>
    <scope>NUCLEOTIDE SEQUENCE</scope>
    <source>
        <strain evidence="9">BB3-R1</strain>
    </source>
</reference>
<dbReference type="PANTHER" id="PTHR35529">
    <property type="entry name" value="MANGANESE EFFLUX PUMP MNTP-RELATED"/>
    <property type="match status" value="1"/>
</dbReference>
<evidence type="ECO:0000256" key="7">
    <source>
        <dbReference type="ARBA" id="ARBA00023211"/>
    </source>
</evidence>
<dbReference type="RefSeq" id="WP_251872511.1">
    <property type="nucleotide sequence ID" value="NZ_CP098755.1"/>
</dbReference>
<dbReference type="InterPro" id="IPR003810">
    <property type="entry name" value="Mntp/YtaF"/>
</dbReference>
<feature type="transmembrane region" description="Helical" evidence="8">
    <location>
        <begin position="74"/>
        <end position="96"/>
    </location>
</feature>
<dbReference type="PANTHER" id="PTHR35529:SF1">
    <property type="entry name" value="MANGANESE EFFLUX PUMP MNTP-RELATED"/>
    <property type="match status" value="1"/>
</dbReference>
<keyword evidence="2 8" id="KW-1003">Cell membrane</keyword>
<evidence type="ECO:0000256" key="6">
    <source>
        <dbReference type="ARBA" id="ARBA00023136"/>
    </source>
</evidence>
<keyword evidence="4 8" id="KW-1133">Transmembrane helix</keyword>
<feature type="transmembrane region" description="Helical" evidence="8">
    <location>
        <begin position="168"/>
        <end position="185"/>
    </location>
</feature>
<keyword evidence="10" id="KW-1185">Reference proteome</keyword>
<dbReference type="Proteomes" id="UP001056500">
    <property type="component" value="Chromosome"/>
</dbReference>
<evidence type="ECO:0000256" key="5">
    <source>
        <dbReference type="ARBA" id="ARBA00023065"/>
    </source>
</evidence>
<evidence type="ECO:0000313" key="10">
    <source>
        <dbReference type="Proteomes" id="UP001056500"/>
    </source>
</evidence>
<dbReference type="Pfam" id="PF02659">
    <property type="entry name" value="Mntp"/>
    <property type="match status" value="1"/>
</dbReference>
<proteinExistence type="inferred from homology"/>
<evidence type="ECO:0000256" key="2">
    <source>
        <dbReference type="ARBA" id="ARBA00022475"/>
    </source>
</evidence>
<keyword evidence="1 8" id="KW-0813">Transport</keyword>
<keyword evidence="6 8" id="KW-0472">Membrane</keyword>
<evidence type="ECO:0000256" key="1">
    <source>
        <dbReference type="ARBA" id="ARBA00022448"/>
    </source>
</evidence>
<name>A0ABY4WE36_9BACL</name>
<accession>A0ABY4WE36</accession>
<dbReference type="HAMAP" id="MF_01521">
    <property type="entry name" value="MntP_pump"/>
    <property type="match status" value="1"/>
</dbReference>
<feature type="transmembrane region" description="Helical" evidence="8">
    <location>
        <begin position="49"/>
        <end position="68"/>
    </location>
</feature>
<comment type="similarity">
    <text evidence="8">Belongs to the MntP (TC 9.B.29) family.</text>
</comment>
<feature type="transmembrane region" description="Helical" evidence="8">
    <location>
        <begin position="137"/>
        <end position="156"/>
    </location>
</feature>
<keyword evidence="3 8" id="KW-0812">Transmembrane</keyword>
<gene>
    <name evidence="8" type="primary">mntP</name>
    <name evidence="9" type="ORF">NDK47_25535</name>
</gene>